<comment type="caution">
    <text evidence="6">The sequence shown here is derived from an EMBL/GenBank/DDBJ whole genome shotgun (WGS) entry which is preliminary data.</text>
</comment>
<gene>
    <name evidence="6" type="ORF">DX130_12380</name>
</gene>
<dbReference type="InterPro" id="IPR036271">
    <property type="entry name" value="Tet_transcr_reg_TetR-rel_C_sf"/>
</dbReference>
<evidence type="ECO:0000256" key="4">
    <source>
        <dbReference type="PROSITE-ProRule" id="PRU00335"/>
    </source>
</evidence>
<dbReference type="Gene3D" id="1.10.357.10">
    <property type="entry name" value="Tetracycline Repressor, domain 2"/>
    <property type="match status" value="1"/>
</dbReference>
<organism evidence="6 7">
    <name type="scientific">Paenibacillus paeoniae</name>
    <dbReference type="NCBI Taxonomy" id="2292705"/>
    <lineage>
        <taxon>Bacteria</taxon>
        <taxon>Bacillati</taxon>
        <taxon>Bacillota</taxon>
        <taxon>Bacilli</taxon>
        <taxon>Bacillales</taxon>
        <taxon>Paenibacillaceae</taxon>
        <taxon>Paenibacillus</taxon>
    </lineage>
</organism>
<dbReference type="Pfam" id="PF16925">
    <property type="entry name" value="TetR_C_13"/>
    <property type="match status" value="1"/>
</dbReference>
<feature type="DNA-binding region" description="H-T-H motif" evidence="4">
    <location>
        <begin position="29"/>
        <end position="48"/>
    </location>
</feature>
<dbReference type="Proteomes" id="UP000261905">
    <property type="component" value="Unassembled WGS sequence"/>
</dbReference>
<reference evidence="6 7" key="1">
    <citation type="submission" date="2018-08" db="EMBL/GenBank/DDBJ databases">
        <title>Paenibacillus sp. M4BSY-1, whole genome shotgun sequence.</title>
        <authorList>
            <person name="Tuo L."/>
        </authorList>
    </citation>
    <scope>NUCLEOTIDE SEQUENCE [LARGE SCALE GENOMIC DNA]</scope>
    <source>
        <strain evidence="6 7">M4BSY-1</strain>
    </source>
</reference>
<evidence type="ECO:0000256" key="3">
    <source>
        <dbReference type="ARBA" id="ARBA00023163"/>
    </source>
</evidence>
<dbReference type="EMBL" id="QUBQ01000001">
    <property type="protein sequence ID" value="REK77747.1"/>
    <property type="molecule type" value="Genomic_DNA"/>
</dbReference>
<keyword evidence="7" id="KW-1185">Reference proteome</keyword>
<dbReference type="AlphaFoldDB" id="A0A371PPJ3"/>
<evidence type="ECO:0000313" key="6">
    <source>
        <dbReference type="EMBL" id="REK77747.1"/>
    </source>
</evidence>
<dbReference type="OrthoDB" id="9795242at2"/>
<evidence type="ECO:0000313" key="7">
    <source>
        <dbReference type="Proteomes" id="UP000261905"/>
    </source>
</evidence>
<proteinExistence type="predicted"/>
<keyword evidence="2 4" id="KW-0238">DNA-binding</keyword>
<dbReference type="SUPFAM" id="SSF46689">
    <property type="entry name" value="Homeodomain-like"/>
    <property type="match status" value="1"/>
</dbReference>
<sequence length="191" mass="22025">MARSKEFDVETVLTKAMMLFWSQGYEKTSMQDLIESMGIHRRSLYDTYGNKQTLFLKALERYLERLKTRVPDMTDSSTPVKPIIRRLFELAIIREEDEPKGCLLINTAIEIAIHEENIGQLVRNQFEKNEKLLEALVKRGQSTGEISSQMDSAVLAHYLHNAWSGLRVTVKTTDDLEKLYSIVDSTLRLLD</sequence>
<dbReference type="InterPro" id="IPR001647">
    <property type="entry name" value="HTH_TetR"/>
</dbReference>
<dbReference type="PANTHER" id="PTHR47506:SF10">
    <property type="entry name" value="TRANSCRIPTIONAL REGULATORY PROTEIN"/>
    <property type="match status" value="1"/>
</dbReference>
<dbReference type="Gene3D" id="1.10.10.60">
    <property type="entry name" value="Homeodomain-like"/>
    <property type="match status" value="1"/>
</dbReference>
<accession>A0A371PPJ3</accession>
<dbReference type="InterPro" id="IPR011075">
    <property type="entry name" value="TetR_C"/>
</dbReference>
<dbReference type="SUPFAM" id="SSF48498">
    <property type="entry name" value="Tetracyclin repressor-like, C-terminal domain"/>
    <property type="match status" value="1"/>
</dbReference>
<dbReference type="RefSeq" id="WP_116045574.1">
    <property type="nucleotide sequence ID" value="NZ_QUBQ01000001.1"/>
</dbReference>
<keyword evidence="3" id="KW-0804">Transcription</keyword>
<evidence type="ECO:0000256" key="1">
    <source>
        <dbReference type="ARBA" id="ARBA00023015"/>
    </source>
</evidence>
<evidence type="ECO:0000256" key="2">
    <source>
        <dbReference type="ARBA" id="ARBA00023125"/>
    </source>
</evidence>
<feature type="domain" description="HTH tetR-type" evidence="5">
    <location>
        <begin position="6"/>
        <end position="66"/>
    </location>
</feature>
<dbReference type="PROSITE" id="PS50977">
    <property type="entry name" value="HTH_TETR_2"/>
    <property type="match status" value="1"/>
</dbReference>
<dbReference type="Pfam" id="PF00440">
    <property type="entry name" value="TetR_N"/>
    <property type="match status" value="1"/>
</dbReference>
<dbReference type="PANTHER" id="PTHR47506">
    <property type="entry name" value="TRANSCRIPTIONAL REGULATORY PROTEIN"/>
    <property type="match status" value="1"/>
</dbReference>
<protein>
    <submittedName>
        <fullName evidence="6">TetR/AcrR family transcriptional regulator</fullName>
    </submittedName>
</protein>
<dbReference type="InterPro" id="IPR009057">
    <property type="entry name" value="Homeodomain-like_sf"/>
</dbReference>
<evidence type="ECO:0000259" key="5">
    <source>
        <dbReference type="PROSITE" id="PS50977"/>
    </source>
</evidence>
<name>A0A371PPJ3_9BACL</name>
<dbReference type="GO" id="GO:0003677">
    <property type="term" value="F:DNA binding"/>
    <property type="evidence" value="ECO:0007669"/>
    <property type="project" value="UniProtKB-UniRule"/>
</dbReference>
<keyword evidence="1" id="KW-0805">Transcription regulation</keyword>